<keyword evidence="1" id="KW-0285">Flavoprotein</keyword>
<comment type="caution">
    <text evidence="6">The sequence shown here is derived from an EMBL/GenBank/DDBJ whole genome shotgun (WGS) entry which is preliminary data.</text>
</comment>
<keyword evidence="3" id="KW-0560">Oxidoreductase</keyword>
<evidence type="ECO:0000256" key="3">
    <source>
        <dbReference type="ARBA" id="ARBA00023002"/>
    </source>
</evidence>
<evidence type="ECO:0000256" key="2">
    <source>
        <dbReference type="ARBA" id="ARBA00022827"/>
    </source>
</evidence>
<evidence type="ECO:0000256" key="4">
    <source>
        <dbReference type="SAM" id="MobiDB-lite"/>
    </source>
</evidence>
<dbReference type="PANTHER" id="PTHR42659">
    <property type="entry name" value="XANTHINE DEHYDROGENASE SUBUNIT C-RELATED"/>
    <property type="match status" value="1"/>
</dbReference>
<dbReference type="InterPro" id="IPR005107">
    <property type="entry name" value="CO_DH_flav_C"/>
</dbReference>
<dbReference type="Gene3D" id="3.30.390.50">
    <property type="entry name" value="CO dehydrogenase flavoprotein, C-terminal domain"/>
    <property type="match status" value="1"/>
</dbReference>
<dbReference type="PANTHER" id="PTHR42659:SF2">
    <property type="entry name" value="XANTHINE DEHYDROGENASE SUBUNIT C-RELATED"/>
    <property type="match status" value="1"/>
</dbReference>
<sequence length="304" mass="32280">MKAAPFEHHEPSSVEEAVSLLESLDEPLVLAGGQSLVPMMRFRLAVPETVVDINAIDDLDYLRETDDHLELGALARHADVERSAAVAENYGSFADCAPLVADPQIRNRGTVAGSIAQSDPKGDWGSVLLAHDGEVVAHGPDGERTIPAEEFFLLPYDNSLDDAEIITALRVPASGDDEGSAYHKLKRKVGDYAMVGVAARVRLDGDEIADASLALTAVDITNVSVPDAADHLEGEVPSGDLFERAGELAADHSNPESDEHGSAEYKENMVRVLAQRALADAVRRARTDDPAGAVGSDQTAVGDD</sequence>
<dbReference type="GO" id="GO:0016491">
    <property type="term" value="F:oxidoreductase activity"/>
    <property type="evidence" value="ECO:0007669"/>
    <property type="project" value="UniProtKB-KW"/>
</dbReference>
<dbReference type="SUPFAM" id="SSF55447">
    <property type="entry name" value="CO dehydrogenase flavoprotein C-terminal domain-like"/>
    <property type="match status" value="1"/>
</dbReference>
<dbReference type="Proteomes" id="UP001595660">
    <property type="component" value="Unassembled WGS sequence"/>
</dbReference>
<evidence type="ECO:0000313" key="7">
    <source>
        <dbReference type="Proteomes" id="UP001595660"/>
    </source>
</evidence>
<keyword evidence="7" id="KW-1185">Reference proteome</keyword>
<dbReference type="Pfam" id="PF00941">
    <property type="entry name" value="FAD_binding_5"/>
    <property type="match status" value="1"/>
</dbReference>
<dbReference type="InterPro" id="IPR036683">
    <property type="entry name" value="CO_DH_flav_C_dom_sf"/>
</dbReference>
<dbReference type="InterPro" id="IPR016167">
    <property type="entry name" value="FAD-bd_PCMH_sub1"/>
</dbReference>
<reference evidence="6 7" key="1">
    <citation type="journal article" date="2019" name="Int. J. Syst. Evol. Microbiol.">
        <title>The Global Catalogue of Microorganisms (GCM) 10K type strain sequencing project: providing services to taxonomists for standard genome sequencing and annotation.</title>
        <authorList>
            <consortium name="The Broad Institute Genomics Platform"/>
            <consortium name="The Broad Institute Genome Sequencing Center for Infectious Disease"/>
            <person name="Wu L."/>
            <person name="Ma J."/>
        </authorList>
    </citation>
    <scope>NUCLEOTIDE SEQUENCE [LARGE SCALE GENOMIC DNA]</scope>
    <source>
        <strain evidence="6 7">CGMCC 1.12562</strain>
    </source>
</reference>
<feature type="domain" description="FAD-binding PCMH-type" evidence="5">
    <location>
        <begin position="1"/>
        <end position="176"/>
    </location>
</feature>
<dbReference type="SMART" id="SM01092">
    <property type="entry name" value="CO_deh_flav_C"/>
    <property type="match status" value="1"/>
</dbReference>
<feature type="region of interest" description="Disordered" evidence="4">
    <location>
        <begin position="282"/>
        <end position="304"/>
    </location>
</feature>
<organism evidence="6 7">
    <name type="scientific">Halobacterium litoreum</name>
    <dbReference type="NCBI Taxonomy" id="2039234"/>
    <lineage>
        <taxon>Archaea</taxon>
        <taxon>Methanobacteriati</taxon>
        <taxon>Methanobacteriota</taxon>
        <taxon>Stenosarchaea group</taxon>
        <taxon>Halobacteria</taxon>
        <taxon>Halobacteriales</taxon>
        <taxon>Halobacteriaceae</taxon>
        <taxon>Halobacterium</taxon>
    </lineage>
</organism>
<dbReference type="Gene3D" id="3.30.465.10">
    <property type="match status" value="1"/>
</dbReference>
<dbReference type="InterPro" id="IPR051312">
    <property type="entry name" value="Diverse_Substr_Oxidored"/>
</dbReference>
<protein>
    <submittedName>
        <fullName evidence="6">FAD binding domain-containing protein</fullName>
    </submittedName>
</protein>
<dbReference type="Pfam" id="PF03450">
    <property type="entry name" value="CO_deh_flav_C"/>
    <property type="match status" value="1"/>
</dbReference>
<dbReference type="AlphaFoldDB" id="A0ABD5NE60"/>
<dbReference type="InterPro" id="IPR002346">
    <property type="entry name" value="Mopterin_DH_FAD-bd"/>
</dbReference>
<dbReference type="InterPro" id="IPR036318">
    <property type="entry name" value="FAD-bd_PCMH-like_sf"/>
</dbReference>
<gene>
    <name evidence="6" type="ORF">ACFOKC_08065</name>
</gene>
<name>A0ABD5NE60_9EURY</name>
<accession>A0ABD5NE60</accession>
<dbReference type="Gene3D" id="3.30.43.10">
    <property type="entry name" value="Uridine Diphospho-n-acetylenolpyruvylglucosamine Reductase, domain 2"/>
    <property type="match status" value="1"/>
</dbReference>
<keyword evidence="2" id="KW-0274">FAD</keyword>
<dbReference type="GeneID" id="69116389"/>
<proteinExistence type="predicted"/>
<dbReference type="RefSeq" id="WP_232571197.1">
    <property type="nucleotide sequence ID" value="NZ_CP089466.1"/>
</dbReference>
<dbReference type="PROSITE" id="PS51387">
    <property type="entry name" value="FAD_PCMH"/>
    <property type="match status" value="1"/>
</dbReference>
<dbReference type="InterPro" id="IPR016166">
    <property type="entry name" value="FAD-bd_PCMH"/>
</dbReference>
<dbReference type="InterPro" id="IPR016169">
    <property type="entry name" value="FAD-bd_PCMH_sub2"/>
</dbReference>
<dbReference type="EMBL" id="JBHRWN010000002">
    <property type="protein sequence ID" value="MFC3477678.1"/>
    <property type="molecule type" value="Genomic_DNA"/>
</dbReference>
<evidence type="ECO:0000256" key="1">
    <source>
        <dbReference type="ARBA" id="ARBA00022630"/>
    </source>
</evidence>
<evidence type="ECO:0000259" key="5">
    <source>
        <dbReference type="PROSITE" id="PS51387"/>
    </source>
</evidence>
<dbReference type="SUPFAM" id="SSF56176">
    <property type="entry name" value="FAD-binding/transporter-associated domain-like"/>
    <property type="match status" value="1"/>
</dbReference>
<evidence type="ECO:0000313" key="6">
    <source>
        <dbReference type="EMBL" id="MFC3477678.1"/>
    </source>
</evidence>